<dbReference type="PANTHER" id="PTHR47993:SF200">
    <property type="entry name" value="GENOME ASSEMBLY, CHROMOSOME: II"/>
    <property type="match status" value="1"/>
</dbReference>
<dbReference type="PANTHER" id="PTHR47993">
    <property type="entry name" value="OS09G0372900 PROTEIN-RELATED"/>
    <property type="match status" value="1"/>
</dbReference>
<dbReference type="InterPro" id="IPR001810">
    <property type="entry name" value="F-box_dom"/>
</dbReference>
<dbReference type="AlphaFoldDB" id="N1QX81"/>
<dbReference type="SUPFAM" id="SSF81383">
    <property type="entry name" value="F-box domain"/>
    <property type="match status" value="1"/>
</dbReference>
<dbReference type="InterPro" id="IPR036047">
    <property type="entry name" value="F-box-like_dom_sf"/>
</dbReference>
<evidence type="ECO:0000313" key="1">
    <source>
        <dbReference type="EnsemblPlants" id="EMT16169"/>
    </source>
</evidence>
<name>N1QX81_AEGTA</name>
<accession>N1QX81</accession>
<organism evidence="1">
    <name type="scientific">Aegilops tauschii</name>
    <name type="common">Tausch's goatgrass</name>
    <name type="synonym">Aegilops squarrosa</name>
    <dbReference type="NCBI Taxonomy" id="37682"/>
    <lineage>
        <taxon>Eukaryota</taxon>
        <taxon>Viridiplantae</taxon>
        <taxon>Streptophyta</taxon>
        <taxon>Embryophyta</taxon>
        <taxon>Tracheophyta</taxon>
        <taxon>Spermatophyta</taxon>
        <taxon>Magnoliopsida</taxon>
        <taxon>Liliopsida</taxon>
        <taxon>Poales</taxon>
        <taxon>Poaceae</taxon>
        <taxon>BOP clade</taxon>
        <taxon>Pooideae</taxon>
        <taxon>Triticodae</taxon>
        <taxon>Triticeae</taxon>
        <taxon>Triticinae</taxon>
        <taxon>Aegilops</taxon>
    </lineage>
</organism>
<reference evidence="1" key="1">
    <citation type="submission" date="2015-06" db="UniProtKB">
        <authorList>
            <consortium name="EnsemblPlants"/>
        </authorList>
    </citation>
    <scope>IDENTIFICATION</scope>
</reference>
<sequence>MAEATSAVGATPLLPGFPDDIAVWEILVRLPPKSIVRCRAVCPAWHRATSDGDFLLAHHARQPALPILYGHSGDGSSIDIIPYDHQAADELRSVARLDGAPAPGIFLQACCDGLLILGTWNKTDEG</sequence>
<proteinExistence type="predicted"/>
<dbReference type="Gene3D" id="1.20.1280.50">
    <property type="match status" value="1"/>
</dbReference>
<dbReference type="Pfam" id="PF12937">
    <property type="entry name" value="F-box-like"/>
    <property type="match status" value="1"/>
</dbReference>
<dbReference type="EnsemblPlants" id="EMT16169">
    <property type="protein sequence ID" value="EMT16169"/>
    <property type="gene ID" value="F775_42914"/>
</dbReference>
<dbReference type="InterPro" id="IPR050233">
    <property type="entry name" value="A_thaliana_F-box"/>
</dbReference>
<dbReference type="SMART" id="SM00256">
    <property type="entry name" value="FBOX"/>
    <property type="match status" value="1"/>
</dbReference>
<protein>
    <submittedName>
        <fullName evidence="1">Uncharacterized protein</fullName>
    </submittedName>
</protein>